<dbReference type="OrthoDB" id="4428117at2"/>
<dbReference type="STRING" id="35755.UL82_08270"/>
<evidence type="ECO:0000313" key="2">
    <source>
        <dbReference type="Proteomes" id="UP000033457"/>
    </source>
</evidence>
<protein>
    <submittedName>
        <fullName evidence="1">Uncharacterized protein</fullName>
    </submittedName>
</protein>
<dbReference type="KEGG" id="cku:UL82_08270"/>
<proteinExistence type="predicted"/>
<name>A0A0F6TEK0_9CORY</name>
<evidence type="ECO:0000313" key="1">
    <source>
        <dbReference type="EMBL" id="AKE41811.1"/>
    </source>
</evidence>
<dbReference type="Proteomes" id="UP000033457">
    <property type="component" value="Chromosome"/>
</dbReference>
<dbReference type="Pfam" id="PF21813">
    <property type="entry name" value="DUF6882"/>
    <property type="match status" value="1"/>
</dbReference>
<organism evidence="1 2">
    <name type="scientific">Corynebacterium kutscheri</name>
    <dbReference type="NCBI Taxonomy" id="35755"/>
    <lineage>
        <taxon>Bacteria</taxon>
        <taxon>Bacillati</taxon>
        <taxon>Actinomycetota</taxon>
        <taxon>Actinomycetes</taxon>
        <taxon>Mycobacteriales</taxon>
        <taxon>Corynebacteriaceae</taxon>
        <taxon>Corynebacterium</taxon>
    </lineage>
</organism>
<accession>A0A0F6TEK0</accession>
<dbReference type="InterPro" id="IPR049249">
    <property type="entry name" value="DUF6882"/>
</dbReference>
<reference evidence="1 2" key="1">
    <citation type="journal article" date="2015" name="Genome Announc.">
        <title>Complete Genome Sequence of Corynebacterium kutscheri DSM 20755, a Corynebacterial Type Strain with Remarkably Low G+C Content of Chromosomal DNA.</title>
        <authorList>
            <person name="Ruckert C."/>
            <person name="Albersmeier A."/>
            <person name="Winkler A."/>
            <person name="Tauch A."/>
        </authorList>
    </citation>
    <scope>NUCLEOTIDE SEQUENCE [LARGE SCALE GENOMIC DNA]</scope>
    <source>
        <strain evidence="1 2">DSM 20755</strain>
    </source>
</reference>
<dbReference type="AlphaFoldDB" id="A0A0F6TEK0"/>
<dbReference type="RefSeq" id="WP_046440270.1">
    <property type="nucleotide sequence ID" value="NZ_CP011312.1"/>
</dbReference>
<dbReference type="EMBL" id="CP011312">
    <property type="protein sequence ID" value="AKE41811.1"/>
    <property type="molecule type" value="Genomic_DNA"/>
</dbReference>
<sequence>MHLTDPTTLTEVVLDGHFARIEADESYRQLIPIPTEHHFRRTDDGYQVDAGDHSFAAQRVACVQDDQWQWQREAPFAVAELHGQLPATNELIDAARTIFGPGPAFLVPTDTGYDVIIIDCTILIPIRQTLALGLAHFNAQNSTTEVIRALTAYAGRRDLDIRILHNQVDIAENGHIHSIDLTTRSLIGAMNIDELYARTALMSQESQFLFHARHPQPLCALNAKESTCTINNQIYHAVLVATLRDNVWWWSYDDPRTSKLPISQGALEIKRFATDYAIPELLRTETSSAQAQLLHFDEVAKPIIKHWAHAFVHFDDDTSALVLLDGPALRLPQPTVYATQATLNTLNDTTDRATAINSYALFRGIPLETDEFHTTATLSLSDGTIEVSLG</sequence>
<dbReference type="HOGENOM" id="CLU_056145_0_0_11"/>
<keyword evidence="2" id="KW-1185">Reference proteome</keyword>
<gene>
    <name evidence="1" type="ORF">UL82_08270</name>
</gene>